<keyword evidence="5" id="KW-1185">Reference proteome</keyword>
<dbReference type="EMBL" id="KB096222">
    <property type="protein sequence ID" value="ESO07103.1"/>
    <property type="molecule type" value="Genomic_DNA"/>
</dbReference>
<dbReference type="EnsemblMetazoa" id="HelroT170402">
    <property type="protein sequence ID" value="HelroP170402"/>
    <property type="gene ID" value="HelroG170402"/>
</dbReference>
<feature type="region of interest" description="Disordered" evidence="1">
    <location>
        <begin position="1"/>
        <end position="27"/>
    </location>
</feature>
<dbReference type="RefSeq" id="XP_009014481.1">
    <property type="nucleotide sequence ID" value="XM_009016233.1"/>
</dbReference>
<proteinExistence type="predicted"/>
<feature type="compositionally biased region" description="Basic and acidic residues" evidence="1">
    <location>
        <begin position="1"/>
        <end position="12"/>
    </location>
</feature>
<evidence type="ECO:0000256" key="2">
    <source>
        <dbReference type="SAM" id="Phobius"/>
    </source>
</evidence>
<reference evidence="4" key="3">
    <citation type="submission" date="2015-06" db="UniProtKB">
        <authorList>
            <consortium name="EnsemblMetazoa"/>
        </authorList>
    </citation>
    <scope>IDENTIFICATION</scope>
</reference>
<dbReference type="Proteomes" id="UP000015101">
    <property type="component" value="Unassembled WGS sequence"/>
</dbReference>
<name>T1F305_HELRO</name>
<dbReference type="CTD" id="20203204"/>
<sequence length="198" mass="22156">MYKSDKSTKNKTDYYNYDDDDVVDDGDDDVTLIREDCKQTNPDLFEMVKNKQQKCDNNDKPAVPSSSKSKVSRLKPQETTTTKSELTTPINTFSSMSTTTIDSLTTTKTKPPATSQSTTSQHLNNTTATLAIIVALISCTSSMYLWFKLCNLEHGWHAEKMKIIDDVRSLLAGVYGGKNNAVNVLQVLLFLFQLLTFC</sequence>
<reference evidence="5" key="1">
    <citation type="submission" date="2012-12" db="EMBL/GenBank/DDBJ databases">
        <authorList>
            <person name="Hellsten U."/>
            <person name="Grimwood J."/>
            <person name="Chapman J.A."/>
            <person name="Shapiro H."/>
            <person name="Aerts A."/>
            <person name="Otillar R.P."/>
            <person name="Terry A.Y."/>
            <person name="Boore J.L."/>
            <person name="Simakov O."/>
            <person name="Marletaz F."/>
            <person name="Cho S.-J."/>
            <person name="Edsinger-Gonzales E."/>
            <person name="Havlak P."/>
            <person name="Kuo D.-H."/>
            <person name="Larsson T."/>
            <person name="Lv J."/>
            <person name="Arendt D."/>
            <person name="Savage R."/>
            <person name="Osoegawa K."/>
            <person name="de Jong P."/>
            <person name="Lindberg D.R."/>
            <person name="Seaver E.C."/>
            <person name="Weisblat D.A."/>
            <person name="Putnam N.H."/>
            <person name="Grigoriev I.V."/>
            <person name="Rokhsar D.S."/>
        </authorList>
    </citation>
    <scope>NUCLEOTIDE SEQUENCE</scope>
</reference>
<organism evidence="4 5">
    <name type="scientific">Helobdella robusta</name>
    <name type="common">Californian leech</name>
    <dbReference type="NCBI Taxonomy" id="6412"/>
    <lineage>
        <taxon>Eukaryota</taxon>
        <taxon>Metazoa</taxon>
        <taxon>Spiralia</taxon>
        <taxon>Lophotrochozoa</taxon>
        <taxon>Annelida</taxon>
        <taxon>Clitellata</taxon>
        <taxon>Hirudinea</taxon>
        <taxon>Rhynchobdellida</taxon>
        <taxon>Glossiphoniidae</taxon>
        <taxon>Helobdella</taxon>
    </lineage>
</organism>
<feature type="region of interest" description="Disordered" evidence="1">
    <location>
        <begin position="49"/>
        <end position="85"/>
    </location>
</feature>
<evidence type="ECO:0000313" key="3">
    <source>
        <dbReference type="EMBL" id="ESO07103.1"/>
    </source>
</evidence>
<dbReference type="HOGENOM" id="CLU_1379478_0_0_1"/>
<dbReference type="KEGG" id="hro:HELRODRAFT_170402"/>
<dbReference type="EMBL" id="AMQM01003543">
    <property type="status" value="NOT_ANNOTATED_CDS"/>
    <property type="molecule type" value="Genomic_DNA"/>
</dbReference>
<keyword evidence="2" id="KW-0472">Membrane</keyword>
<evidence type="ECO:0000313" key="4">
    <source>
        <dbReference type="EnsemblMetazoa" id="HelroP170402"/>
    </source>
</evidence>
<feature type="compositionally biased region" description="Low complexity" evidence="1">
    <location>
        <begin position="60"/>
        <end position="69"/>
    </location>
</feature>
<dbReference type="AlphaFoldDB" id="T1F305"/>
<dbReference type="InParanoid" id="T1F305"/>
<accession>T1F305</accession>
<dbReference type="GeneID" id="20203204"/>
<keyword evidence="2" id="KW-0812">Transmembrane</keyword>
<keyword evidence="2" id="KW-1133">Transmembrane helix</keyword>
<gene>
    <name evidence="4" type="primary">20203204</name>
    <name evidence="3" type="ORF">HELRODRAFT_170402</name>
</gene>
<feature type="compositionally biased region" description="Acidic residues" evidence="1">
    <location>
        <begin position="16"/>
        <end position="27"/>
    </location>
</feature>
<protein>
    <submittedName>
        <fullName evidence="3 4">Uncharacterized protein</fullName>
    </submittedName>
</protein>
<reference evidence="3 5" key="2">
    <citation type="journal article" date="2013" name="Nature">
        <title>Insights into bilaterian evolution from three spiralian genomes.</title>
        <authorList>
            <person name="Simakov O."/>
            <person name="Marletaz F."/>
            <person name="Cho S.J."/>
            <person name="Edsinger-Gonzales E."/>
            <person name="Havlak P."/>
            <person name="Hellsten U."/>
            <person name="Kuo D.H."/>
            <person name="Larsson T."/>
            <person name="Lv J."/>
            <person name="Arendt D."/>
            <person name="Savage R."/>
            <person name="Osoegawa K."/>
            <person name="de Jong P."/>
            <person name="Grimwood J."/>
            <person name="Chapman J.A."/>
            <person name="Shapiro H."/>
            <person name="Aerts A."/>
            <person name="Otillar R.P."/>
            <person name="Terry A.Y."/>
            <person name="Boore J.L."/>
            <person name="Grigoriev I.V."/>
            <person name="Lindberg D.R."/>
            <person name="Seaver E.C."/>
            <person name="Weisblat D.A."/>
            <person name="Putnam N.H."/>
            <person name="Rokhsar D.S."/>
        </authorList>
    </citation>
    <scope>NUCLEOTIDE SEQUENCE</scope>
</reference>
<evidence type="ECO:0000256" key="1">
    <source>
        <dbReference type="SAM" id="MobiDB-lite"/>
    </source>
</evidence>
<feature type="transmembrane region" description="Helical" evidence="2">
    <location>
        <begin position="128"/>
        <end position="147"/>
    </location>
</feature>
<feature type="compositionally biased region" description="Basic and acidic residues" evidence="1">
    <location>
        <begin position="49"/>
        <end position="59"/>
    </location>
</feature>
<evidence type="ECO:0000313" key="5">
    <source>
        <dbReference type="Proteomes" id="UP000015101"/>
    </source>
</evidence>